<dbReference type="AlphaFoldDB" id="A0A0N9HUP9"/>
<dbReference type="SUPFAM" id="SSF46894">
    <property type="entry name" value="C-terminal effector domain of the bipartite response regulators"/>
    <property type="match status" value="1"/>
</dbReference>
<name>A0A0N9HUP9_9PSEU</name>
<dbReference type="PRINTS" id="PR00038">
    <property type="entry name" value="HTHLUXR"/>
</dbReference>
<evidence type="ECO:0000256" key="1">
    <source>
        <dbReference type="SAM" id="MobiDB-lite"/>
    </source>
</evidence>
<evidence type="ECO:0000313" key="4">
    <source>
        <dbReference type="Proteomes" id="UP000063699"/>
    </source>
</evidence>
<dbReference type="RefSeq" id="WP_054292924.1">
    <property type="nucleotide sequence ID" value="NZ_CP012752.1"/>
</dbReference>
<organism evidence="3 4">
    <name type="scientific">Kibdelosporangium phytohabitans</name>
    <dbReference type="NCBI Taxonomy" id="860235"/>
    <lineage>
        <taxon>Bacteria</taxon>
        <taxon>Bacillati</taxon>
        <taxon>Actinomycetota</taxon>
        <taxon>Actinomycetes</taxon>
        <taxon>Pseudonocardiales</taxon>
        <taxon>Pseudonocardiaceae</taxon>
        <taxon>Kibdelosporangium</taxon>
    </lineage>
</organism>
<protein>
    <recommendedName>
        <fullName evidence="2">HTH luxR-type domain-containing protein</fullName>
    </recommendedName>
</protein>
<dbReference type="PANTHER" id="PTHR43642:SF1">
    <property type="entry name" value="HYBRID SIGNAL TRANSDUCTION HISTIDINE KINASE G"/>
    <property type="match status" value="1"/>
</dbReference>
<dbReference type="SMART" id="SM00421">
    <property type="entry name" value="HTH_LUXR"/>
    <property type="match status" value="1"/>
</dbReference>
<keyword evidence="4" id="KW-1185">Reference proteome</keyword>
<dbReference type="InterPro" id="IPR053159">
    <property type="entry name" value="Hybrid_Histidine_Kinase"/>
</dbReference>
<dbReference type="Pfam" id="PF00196">
    <property type="entry name" value="GerE"/>
    <property type="match status" value="1"/>
</dbReference>
<gene>
    <name evidence="3" type="ORF">AOZ06_32745</name>
</gene>
<feature type="region of interest" description="Disordered" evidence="1">
    <location>
        <begin position="381"/>
        <end position="404"/>
    </location>
</feature>
<dbReference type="STRING" id="860235.AOZ06_32745"/>
<dbReference type="Pfam" id="PF13191">
    <property type="entry name" value="AAA_16"/>
    <property type="match status" value="1"/>
</dbReference>
<feature type="domain" description="HTH luxR-type" evidence="2">
    <location>
        <begin position="344"/>
        <end position="394"/>
    </location>
</feature>
<dbReference type="PANTHER" id="PTHR43642">
    <property type="entry name" value="HYBRID SIGNAL TRANSDUCTION HISTIDINE KINASE G"/>
    <property type="match status" value="1"/>
</dbReference>
<dbReference type="InterPro" id="IPR016032">
    <property type="entry name" value="Sig_transdc_resp-reg_C-effctor"/>
</dbReference>
<accession>A0A0N9HUP9</accession>
<dbReference type="Gene3D" id="1.10.10.10">
    <property type="entry name" value="Winged helix-like DNA-binding domain superfamily/Winged helix DNA-binding domain"/>
    <property type="match status" value="1"/>
</dbReference>
<dbReference type="OrthoDB" id="134712at2"/>
<dbReference type="KEGG" id="kphy:AOZ06_32745"/>
<dbReference type="GO" id="GO:0006355">
    <property type="term" value="P:regulation of DNA-templated transcription"/>
    <property type="evidence" value="ECO:0007669"/>
    <property type="project" value="InterPro"/>
</dbReference>
<evidence type="ECO:0000313" key="3">
    <source>
        <dbReference type="EMBL" id="ALG11022.1"/>
    </source>
</evidence>
<dbReference type="InterPro" id="IPR041664">
    <property type="entry name" value="AAA_16"/>
</dbReference>
<evidence type="ECO:0000259" key="2">
    <source>
        <dbReference type="SMART" id="SM00421"/>
    </source>
</evidence>
<proteinExistence type="predicted"/>
<dbReference type="InterPro" id="IPR036388">
    <property type="entry name" value="WH-like_DNA-bd_sf"/>
</dbReference>
<sequence length="404" mass="42839">MLGRAVQDDGSPPYWPFRQIIRGLGRRSAPAALADELALVVPEFGGGPATAPGERFRVFEAVTEYLTGAGKLLMVLDDLQWADQATLRLLVHLAMAARTMPVMILVTYRDTEVGEPLSDTLAALAREDSVTRVQLTGLSETDVVAHLTGLTGAAVDAETAAIVSRRTGGNPFFVAELSRILGQERMPDAVLGAVRVRLDGLSHGCREMLVAASVLGTQVDPAIVASVLGWPLDDALSALDEAVRSGVLSDPDGWRFTHNGIAAAACDWLDDAVRHLRRAIVNNERAGTPPYVAMATLDLARVLARRDRPGDADESAALAVSARAMAEELGMRQLVADAEALTGPSALSPRENEIARLAAQGPTNRQIAAAVHISVRTGRRTCGRSSETGIVEPFGDPRPAGVSR</sequence>
<dbReference type="EMBL" id="CP012752">
    <property type="protein sequence ID" value="ALG11022.1"/>
    <property type="molecule type" value="Genomic_DNA"/>
</dbReference>
<reference evidence="3 4" key="1">
    <citation type="submission" date="2015-07" db="EMBL/GenBank/DDBJ databases">
        <title>Genome sequencing of Kibdelosporangium phytohabitans.</title>
        <authorList>
            <person name="Qin S."/>
            <person name="Xing K."/>
        </authorList>
    </citation>
    <scope>NUCLEOTIDE SEQUENCE [LARGE SCALE GENOMIC DNA]</scope>
    <source>
        <strain evidence="3 4">KLBMP1111</strain>
    </source>
</reference>
<dbReference type="Proteomes" id="UP000063699">
    <property type="component" value="Chromosome"/>
</dbReference>
<dbReference type="GO" id="GO:0003677">
    <property type="term" value="F:DNA binding"/>
    <property type="evidence" value="ECO:0007669"/>
    <property type="project" value="InterPro"/>
</dbReference>
<dbReference type="InterPro" id="IPR000792">
    <property type="entry name" value="Tscrpt_reg_LuxR_C"/>
</dbReference>